<feature type="compositionally biased region" description="Basic and acidic residues" evidence="6">
    <location>
        <begin position="2286"/>
        <end position="2300"/>
    </location>
</feature>
<dbReference type="GO" id="GO:0000127">
    <property type="term" value="C:transcription factor TFIIIC complex"/>
    <property type="evidence" value="ECO:0007669"/>
    <property type="project" value="InterPro"/>
</dbReference>
<keyword evidence="4" id="KW-0804">Transcription</keyword>
<feature type="region of interest" description="Disordered" evidence="6">
    <location>
        <begin position="939"/>
        <end position="997"/>
    </location>
</feature>
<feature type="compositionally biased region" description="Acidic residues" evidence="6">
    <location>
        <begin position="1637"/>
        <end position="1647"/>
    </location>
</feature>
<dbReference type="Pfam" id="PF20222">
    <property type="entry name" value="DUF6581"/>
    <property type="match status" value="1"/>
</dbReference>
<feature type="compositionally biased region" description="Acidic residues" evidence="6">
    <location>
        <begin position="434"/>
        <end position="443"/>
    </location>
</feature>
<dbReference type="GO" id="GO:0005634">
    <property type="term" value="C:nucleus"/>
    <property type="evidence" value="ECO:0007669"/>
    <property type="project" value="UniProtKB-SubCell"/>
</dbReference>
<dbReference type="PANTHER" id="PTHR15180">
    <property type="entry name" value="GENERAL TRANSCRIPTION FACTOR 3C POLYPEPTIDE 1"/>
    <property type="match status" value="1"/>
</dbReference>
<reference evidence="9 10" key="1">
    <citation type="journal article" date="2017" name="Genome Announc.">
        <title>Genome sequence of the saprophytic ascomycete Epicoccum nigrum ICMP 19927 strain isolated from New Zealand.</title>
        <authorList>
            <person name="Fokin M."/>
            <person name="Fleetwood D."/>
            <person name="Weir B.S."/>
            <person name="Villas-Boas S.G."/>
        </authorList>
    </citation>
    <scope>NUCLEOTIDE SEQUENCE [LARGE SCALE GENOMIC DNA]</scope>
    <source>
        <strain evidence="9 10">ICMP 19927</strain>
    </source>
</reference>
<feature type="compositionally biased region" description="Basic residues" evidence="6">
    <location>
        <begin position="1684"/>
        <end position="1698"/>
    </location>
</feature>
<feature type="region of interest" description="Disordered" evidence="6">
    <location>
        <begin position="1444"/>
        <end position="1507"/>
    </location>
</feature>
<feature type="compositionally biased region" description="Basic and acidic residues" evidence="6">
    <location>
        <begin position="906"/>
        <end position="923"/>
    </location>
</feature>
<feature type="region of interest" description="Disordered" evidence="6">
    <location>
        <begin position="885"/>
        <end position="923"/>
    </location>
</feature>
<feature type="region of interest" description="Disordered" evidence="6">
    <location>
        <begin position="1125"/>
        <end position="1157"/>
    </location>
</feature>
<evidence type="ECO:0000256" key="4">
    <source>
        <dbReference type="ARBA" id="ARBA00023163"/>
    </source>
</evidence>
<evidence type="ECO:0000256" key="5">
    <source>
        <dbReference type="ARBA" id="ARBA00023242"/>
    </source>
</evidence>
<keyword evidence="10" id="KW-1185">Reference proteome</keyword>
<gene>
    <name evidence="9" type="ORF">B5807_10719</name>
</gene>
<protein>
    <submittedName>
        <fullName evidence="9">Uncharacterized protein</fullName>
    </submittedName>
</protein>
<feature type="compositionally biased region" description="Polar residues" evidence="6">
    <location>
        <begin position="1125"/>
        <end position="1141"/>
    </location>
</feature>
<feature type="region of interest" description="Disordered" evidence="6">
    <location>
        <begin position="432"/>
        <end position="452"/>
    </location>
</feature>
<dbReference type="InParanoid" id="A0A1Y2LKT3"/>
<feature type="region of interest" description="Disordered" evidence="6">
    <location>
        <begin position="555"/>
        <end position="575"/>
    </location>
</feature>
<feature type="compositionally biased region" description="Basic and acidic residues" evidence="6">
    <location>
        <begin position="1673"/>
        <end position="1683"/>
    </location>
</feature>
<feature type="region of interest" description="Disordered" evidence="6">
    <location>
        <begin position="636"/>
        <end position="657"/>
    </location>
</feature>
<feature type="region of interest" description="Disordered" evidence="6">
    <location>
        <begin position="1637"/>
        <end position="1737"/>
    </location>
</feature>
<dbReference type="InterPro" id="IPR007309">
    <property type="entry name" value="TFIIIC_Bblock-bd"/>
</dbReference>
<keyword evidence="3" id="KW-0238">DNA-binding</keyword>
<feature type="compositionally biased region" description="Low complexity" evidence="6">
    <location>
        <begin position="953"/>
        <end position="971"/>
    </location>
</feature>
<evidence type="ECO:0000313" key="9">
    <source>
        <dbReference type="EMBL" id="OSS44604.1"/>
    </source>
</evidence>
<keyword evidence="2" id="KW-0597">Phosphoprotein</keyword>
<organism evidence="9 10">
    <name type="scientific">Epicoccum nigrum</name>
    <name type="common">Soil fungus</name>
    <name type="synonym">Epicoccum purpurascens</name>
    <dbReference type="NCBI Taxonomy" id="105696"/>
    <lineage>
        <taxon>Eukaryota</taxon>
        <taxon>Fungi</taxon>
        <taxon>Dikarya</taxon>
        <taxon>Ascomycota</taxon>
        <taxon>Pezizomycotina</taxon>
        <taxon>Dothideomycetes</taxon>
        <taxon>Pleosporomycetidae</taxon>
        <taxon>Pleosporales</taxon>
        <taxon>Pleosporineae</taxon>
        <taxon>Didymellaceae</taxon>
        <taxon>Epicoccum</taxon>
    </lineage>
</organism>
<keyword evidence="5" id="KW-0539">Nucleus</keyword>
<evidence type="ECO:0000256" key="3">
    <source>
        <dbReference type="ARBA" id="ARBA00023125"/>
    </source>
</evidence>
<dbReference type="STRING" id="105696.A0A1Y2LKT3"/>
<proteinExistence type="predicted"/>
<dbReference type="EMBL" id="KZ107856">
    <property type="protein sequence ID" value="OSS44604.1"/>
    <property type="molecule type" value="Genomic_DNA"/>
</dbReference>
<dbReference type="GO" id="GO:0003677">
    <property type="term" value="F:DNA binding"/>
    <property type="evidence" value="ECO:0007669"/>
    <property type="project" value="UniProtKB-KW"/>
</dbReference>
<sequence>MAGMDDLIDHLLSEIALTGVQGAGSADFKRFVKSYYDKPLGEGGPSRSAELDRVGPAFYENVWQWVTSHTDIRIAHKGATCRYTLAEFKAAEISEQNATDVTVASQAIGPKATVNHTAGHAESLLALKDSLRQRLKKEGHQPRATSLLHQDTLTTEHDARSTAIIVPQNINRAPRVAPITAGNNDTVFDDVPTSLTAPRLFASQSRIWHALTGHGIDLKKVPTMEFVLLSLIASHGEGGVTQPDLTIMSGQDKRSVPKRTDELCRKGYIEKRPVQSGKLRTSLCVHRKFVSDDHFLTSGKVEDVFQYKKFVVSGFVHLLYNTLKDAGVVPTRDIRTRLNVPILTWNKRAVQGALIRLDQSGMIKRFRARRQDSEDNWLTCIEVLREPRPEDHDNLKFRRQVAFNEAEEDQSDEGIDGDTTMKDLEVDILNNSPEEAEGGEGGEENGGRIPPQWVPERLLANTLHEIISMGGPNGWDAGVLRDRIVGKFWRRPMESYLTRLTDDWEATQLPHIRHLALIRDTRNTQEKKFVHYVYRTYGNFQKAVDAGEVIWAGVSKPPSKQPSASKGGRPKKAGPKHLVDAWGFRAVEPHHHLNKDGSGSLSECRAAITHRREYGPRWDNSFLDDIGYEKVEIYKPERPTGKNGTKPKAQTKLSFPSLASPSTPIRYDRIADAATDVEDVGATPPAMVMGLPKRKYDSGLLTIDQRIALGLKPKGRLSKFVEDQVKEHRKKSGDPLSVPESIVLDKPTGKPIQAKSVPLMTKEERIAAGLPPRGRLGQKMEDEIRVQRGLPKSVEKVKKPRKSRPSNEPALLSKEQRIKLGIIPHGRLPQSLIEGLREEREFDISLDQSKVIPAYKEAVKDNKSKPDITRSIDRARFLTMQLFDPGRTLDDSDATFPVEDEEPAEVDTRPETPSLEKRKAKDDVSTLLSSKRVRIEPGPAGVSAIIPTPPPTATAEVQTTQSSQEISSTFTPEDEDRSGLATSSPPTRLDEIPPSSEAPLIPDLSALEAKVRLIKSKYRNRAAPGLYTDPFAKRRIGQGRPRNAYIATFRLPKLTTLEWFTPDAPEEAVRIQQAPPMDVSTVHSSGNVADQGAVDVNDATVTPELPESVNPISGAADIAPDASETVHTTPIEQSQTRNSGNAEEELIPNDAGSDPLTAVRDTETASARVVGHSELDDDVLQQSVRPIAGWNAINKPLQSLPAYQSPYATPDTPESIPLVEASPEIGHVETTTQDGEDGEDESQIQGVYGPIKEVNMTNQSARKVAAYMGTKTGGGSQKMFRHTVIMQIIDLCNGVYPMHGEIGRPFITLWRRQYPNVAPPNSSTVLSNLRDMIADPDSGLKKFSFLIRLRQSAGLKKKDMVVYSHLTPTSPQVTRLAYKMANYSSNKAHQYYPEEIRHLVTDESFYVPMTVAPKDESISLERLNPSLQHKIKEANLERRRRYYHKQKDEESARNAQNAGVEAPLKRASNEDGQPRARRARLASLNDKNKRYRRAPLSATSTGPMDPEIEESIAETPVDDRQHSPMWTEPSVNHTHHDDTLPQDGPVAHLQAIQESGLLISTITLPLIRFYASNGTFSTEFGVIRKYEQQSVPSLAKTTVSKAKSTKRVRIVEPISQGPAKKARLDIGKPNIIIPDDLVVESSEDSEDPYSSSTSSSSDSEDDVPLMQLSNARAEARAKAEARIKAKAKRDAKTRRRGGRKDPPPTLLERLTGLTGDPSADVYFPPKPRIHSQKKYPSWDERKKAKLRKLQQHKFPESHDPIDKFKKLFCTLVVASSMAGEAGRLDWNMVKRMHSSKSFNLAKTKALWIWIQANMASEIAELKDQFESQFLSAYENNELAAIEDPSTYDWGNLVGWAMHTCVYPELSLPVWGEALQHFIVDLSSFEALDRPKWHREKIADRVRTHIQLQYSFRLPLHRSQAKAGPINNTELKARSWIRANTATPQAVYESNSAHEKLRTIDNSVLAKVVGEYVDRKMMRMRKLKRLLPGRNYTFTASVAKQYGRTFQLSDFMTAVTTKKKMDAAFTNKDPERRYYSISRTERDGNLMAIMSLLGDGKVMLVPQLPSVNNEFGAPLPRLSVWGFTEGDYVHRGIDRQRLFWDIHVVPTDTYQYGNPLSPSHAPSGAVLGQTVGWSPLPLPPLPGKTDPDALIPIWSSMDGQNVTWPWWYRILNLVLQPLIFQPGATVQDIYANCDEYTTEIFEIELVLQWLVAVNAAKQVTGGGYMTKPGVWAVFGEVLYDMEDDWLNAHVKRKNERHKRQQWRDQYNTRFSAMQSRGVQRRLIDVSDESDAHSDNGHHETVDTSANIVRHPKEQYAILHRQMATAPLVPSDTGQLAETAAQSPTASRLGSGTQASESQSTGSPDVEMQDADADADADGETGVNGDTG</sequence>
<dbReference type="GO" id="GO:0006384">
    <property type="term" value="P:transcription initiation at RNA polymerase III promoter"/>
    <property type="evidence" value="ECO:0007669"/>
    <property type="project" value="InterPro"/>
</dbReference>
<dbReference type="InterPro" id="IPR044210">
    <property type="entry name" value="Tfc3-like"/>
</dbReference>
<dbReference type="GO" id="GO:0042791">
    <property type="term" value="P:5S class rRNA transcription by RNA polymerase III"/>
    <property type="evidence" value="ECO:0007669"/>
    <property type="project" value="TreeGrafter"/>
</dbReference>
<feature type="domain" description="Transcription factor tau subunit sfc3/Tfc3 C-terminal" evidence="8">
    <location>
        <begin position="1762"/>
        <end position="2189"/>
    </location>
</feature>
<feature type="compositionally biased region" description="Basic and acidic residues" evidence="6">
    <location>
        <begin position="1463"/>
        <end position="1474"/>
    </location>
</feature>
<evidence type="ECO:0000313" key="10">
    <source>
        <dbReference type="Proteomes" id="UP000193240"/>
    </source>
</evidence>
<feature type="region of interest" description="Disordered" evidence="6">
    <location>
        <begin position="2328"/>
        <end position="2386"/>
    </location>
</feature>
<feature type="compositionally biased region" description="Polar residues" evidence="6">
    <location>
        <begin position="2330"/>
        <end position="2361"/>
    </location>
</feature>
<feature type="compositionally biased region" description="Acidic residues" evidence="6">
    <location>
        <begin position="2365"/>
        <end position="2377"/>
    </location>
</feature>
<evidence type="ECO:0000259" key="8">
    <source>
        <dbReference type="Pfam" id="PF20222"/>
    </source>
</evidence>
<dbReference type="InterPro" id="IPR046488">
    <property type="entry name" value="Sfc3/Tfc3_C"/>
</dbReference>
<evidence type="ECO:0000259" key="7">
    <source>
        <dbReference type="Pfam" id="PF04182"/>
    </source>
</evidence>
<feature type="domain" description="B-block binding subunit of TFIIIC" evidence="7">
    <location>
        <begin position="223"/>
        <end position="291"/>
    </location>
</feature>
<evidence type="ECO:0000256" key="6">
    <source>
        <dbReference type="SAM" id="MobiDB-lite"/>
    </source>
</evidence>
<name>A0A1Y2LKT3_EPING</name>
<evidence type="ECO:0000256" key="2">
    <source>
        <dbReference type="ARBA" id="ARBA00022553"/>
    </source>
</evidence>
<dbReference type="OMA" id="CWQLSQP"/>
<accession>A0A1Y2LKT3</accession>
<dbReference type="Proteomes" id="UP000193240">
    <property type="component" value="Unassembled WGS sequence"/>
</dbReference>
<dbReference type="PANTHER" id="PTHR15180:SF1">
    <property type="entry name" value="GENERAL TRANSCRIPTION FACTOR 3C POLYPEPTIDE 1"/>
    <property type="match status" value="1"/>
</dbReference>
<feature type="region of interest" description="Disordered" evidence="6">
    <location>
        <begin position="728"/>
        <end position="750"/>
    </location>
</feature>
<feature type="region of interest" description="Disordered" evidence="6">
    <location>
        <begin position="786"/>
        <end position="812"/>
    </location>
</feature>
<dbReference type="Pfam" id="PF04182">
    <property type="entry name" value="B-block_TFIIIC"/>
    <property type="match status" value="1"/>
</dbReference>
<comment type="subcellular location">
    <subcellularLocation>
        <location evidence="1">Nucleus</location>
    </subcellularLocation>
</comment>
<feature type="compositionally biased region" description="Low complexity" evidence="6">
    <location>
        <begin position="555"/>
        <end position="566"/>
    </location>
</feature>
<feature type="region of interest" description="Disordered" evidence="6">
    <location>
        <begin position="2286"/>
        <end position="2307"/>
    </location>
</feature>
<evidence type="ECO:0000256" key="1">
    <source>
        <dbReference type="ARBA" id="ARBA00004123"/>
    </source>
</evidence>
<feature type="compositionally biased region" description="Low complexity" evidence="6">
    <location>
        <begin position="1648"/>
        <end position="1657"/>
    </location>
</feature>